<name>A0AAQ5Y6T1_AMPOC</name>
<reference evidence="16" key="2">
    <citation type="submission" date="2025-08" db="UniProtKB">
        <authorList>
            <consortium name="Ensembl"/>
        </authorList>
    </citation>
    <scope>IDENTIFICATION</scope>
</reference>
<dbReference type="GO" id="GO:0044331">
    <property type="term" value="P:cell-cell adhesion mediated by cadherin"/>
    <property type="evidence" value="ECO:0007669"/>
    <property type="project" value="TreeGrafter"/>
</dbReference>
<reference evidence="16 17" key="1">
    <citation type="submission" date="2022-01" db="EMBL/GenBank/DDBJ databases">
        <title>A chromosome-scale genome assembly of the false clownfish, Amphiprion ocellaris.</title>
        <authorList>
            <person name="Ryu T."/>
        </authorList>
    </citation>
    <scope>NUCLEOTIDE SEQUENCE [LARGE SCALE GENOMIC DNA]</scope>
</reference>
<proteinExistence type="predicted"/>
<dbReference type="GO" id="GO:0034332">
    <property type="term" value="P:adherens junction organization"/>
    <property type="evidence" value="ECO:0007669"/>
    <property type="project" value="TreeGrafter"/>
</dbReference>
<sequence length="945" mass="105095">MESKHFSLLVLLCFGVHMSSSEILQRQKRNWIIDSFEIDEGYQGPFPYSLGKIETEKSINLFRIHGQGVDEEPRGILKINEQTAEITVLGPVDYERYKVLKLMFQAIDRYNHVIDTQLGVEIKIKDSNDNPPKFERGSYTISIKEHTLQDTDVITIKATDDDSTKEYKNIKYRIVSVAPESQDLQFYITQGFETQTGTISFKGCLDHERAEKYRIIVEASDQGKPKSLSSSCTITIDIEDGNNHMPVITKQTGPRKVKEGQENVLVSRLQVTDADAEGTAAWRAKYHIKGDTGNNFRITTDPETNEGLLYVDKHLSFEDGPTRNITISVENEIPYFTCKVVDRKIWKVETISGALESGASVSGGTATVVSGSQQTSVTSSHVVTVSVEDVNEAPVFDKPEKTAFLLENAEAGQYLETFTARDPDVASANTFKYVKGEDPADWISVDPNTGKVTTTKILDRESEFVEDGAYKVTIYAVDDGNPSMTSTATLTIQINDQNDNPPSLVVNTLDICQSDKPSLTNITAFDRDEEPFGGPFRFKLHGDVKGKWKVEPAQGYSVNLVKDNTVHSGLYKLLLEVSDLQGEAAFHNLSVTVCNCIDITRPNCRLREVPGTTAGGSALGIVFLSILLFAGLLLLAFLMTCKREKVPMPPDSSGQYLMVHNIEEQGTDCAVNFKSSKGGHNGTWIQTTCPPLRMNSPTTMPPAVSQGQSEKYAMSQTNTMQQEQRRNLQWLVTDSVSEGLQTQSGYLQGKSSVETAFPRRNYKYRTIHTSSAAMEMMQQRQSMHKLVIGSENEGLQANSGYLQGNSSMGISFSRGNYKYASMGSSSMGMRQRRKSVHESLDGYNLQNIGTQINKKLYILKAPGEELGDYEPHEYVEEGDEEHSFELDAISIPDVPFDLDLDLDFRFSNLASICMPGDSTIYSTKSETATVTQEWKAIKINTPSYL</sequence>
<dbReference type="GO" id="GO:0005509">
    <property type="term" value="F:calcium ion binding"/>
    <property type="evidence" value="ECO:0007669"/>
    <property type="project" value="UniProtKB-UniRule"/>
</dbReference>
<keyword evidence="2" id="KW-1003">Cell membrane</keyword>
<evidence type="ECO:0000256" key="6">
    <source>
        <dbReference type="ARBA" id="ARBA00022737"/>
    </source>
</evidence>
<keyword evidence="11" id="KW-0325">Glycoprotein</keyword>
<dbReference type="GeneID" id="111588724"/>
<dbReference type="AlphaFoldDB" id="A0AAQ5Y6T1"/>
<dbReference type="InterPro" id="IPR020894">
    <property type="entry name" value="Cadherin_CS"/>
</dbReference>
<dbReference type="SUPFAM" id="SSF49313">
    <property type="entry name" value="Cadherin-like"/>
    <property type="match status" value="5"/>
</dbReference>
<feature type="domain" description="Cadherin" evidence="15">
    <location>
        <begin position="397"/>
        <end position="504"/>
    </location>
</feature>
<evidence type="ECO:0000256" key="10">
    <source>
        <dbReference type="ARBA" id="ARBA00023136"/>
    </source>
</evidence>
<keyword evidence="10 13" id="KW-0472">Membrane</keyword>
<dbReference type="GO" id="GO:0007156">
    <property type="term" value="P:homophilic cell adhesion via plasma membrane adhesion molecules"/>
    <property type="evidence" value="ECO:0007669"/>
    <property type="project" value="InterPro"/>
</dbReference>
<evidence type="ECO:0000313" key="16">
    <source>
        <dbReference type="Ensembl" id="ENSAOCP00000048539.1"/>
    </source>
</evidence>
<dbReference type="InterPro" id="IPR002126">
    <property type="entry name" value="Cadherin-like_dom"/>
</dbReference>
<evidence type="ECO:0000256" key="9">
    <source>
        <dbReference type="ARBA" id="ARBA00022989"/>
    </source>
</evidence>
<feature type="signal peptide" evidence="14">
    <location>
        <begin position="1"/>
        <end position="21"/>
    </location>
</feature>
<protein>
    <recommendedName>
        <fullName evidence="15">Cadherin domain-containing protein</fullName>
    </recommendedName>
</protein>
<dbReference type="SMART" id="SM00112">
    <property type="entry name" value="CA"/>
    <property type="match status" value="5"/>
</dbReference>
<keyword evidence="7 12" id="KW-0106">Calcium</keyword>
<dbReference type="GO" id="GO:0005912">
    <property type="term" value="C:adherens junction"/>
    <property type="evidence" value="ECO:0007669"/>
    <property type="project" value="TreeGrafter"/>
</dbReference>
<dbReference type="Gene3D" id="2.60.40.60">
    <property type="entry name" value="Cadherins"/>
    <property type="match status" value="5"/>
</dbReference>
<reference evidence="16" key="3">
    <citation type="submission" date="2025-09" db="UniProtKB">
        <authorList>
            <consortium name="Ensembl"/>
        </authorList>
    </citation>
    <scope>IDENTIFICATION</scope>
</reference>
<keyword evidence="4" id="KW-0479">Metal-binding</keyword>
<dbReference type="GO" id="GO:0045296">
    <property type="term" value="F:cadherin binding"/>
    <property type="evidence" value="ECO:0007669"/>
    <property type="project" value="TreeGrafter"/>
</dbReference>
<feature type="domain" description="Cadherin" evidence="15">
    <location>
        <begin position="33"/>
        <end position="134"/>
    </location>
</feature>
<dbReference type="GO" id="GO:0016342">
    <property type="term" value="C:catenin complex"/>
    <property type="evidence" value="ECO:0007669"/>
    <property type="project" value="TreeGrafter"/>
</dbReference>
<dbReference type="PANTHER" id="PTHR24027:SF433">
    <property type="entry name" value="CADHERIN 27-RELATED"/>
    <property type="match status" value="1"/>
</dbReference>
<dbReference type="FunFam" id="2.60.40.60:FF:000011">
    <property type="entry name" value="Cadherin 1"/>
    <property type="match status" value="1"/>
</dbReference>
<dbReference type="FunFam" id="2.60.40.60:FF:000095">
    <property type="entry name" value="Cadherin 13"/>
    <property type="match status" value="1"/>
</dbReference>
<evidence type="ECO:0000313" key="17">
    <source>
        <dbReference type="Proteomes" id="UP001501940"/>
    </source>
</evidence>
<evidence type="ECO:0000256" key="2">
    <source>
        <dbReference type="ARBA" id="ARBA00022475"/>
    </source>
</evidence>
<dbReference type="PROSITE" id="PS50268">
    <property type="entry name" value="CADHERIN_2"/>
    <property type="match status" value="4"/>
</dbReference>
<feature type="transmembrane region" description="Helical" evidence="13">
    <location>
        <begin position="614"/>
        <end position="638"/>
    </location>
</feature>
<evidence type="ECO:0000256" key="7">
    <source>
        <dbReference type="ARBA" id="ARBA00022837"/>
    </source>
</evidence>
<dbReference type="GO" id="GO:0008013">
    <property type="term" value="F:beta-catenin binding"/>
    <property type="evidence" value="ECO:0007669"/>
    <property type="project" value="TreeGrafter"/>
</dbReference>
<keyword evidence="8" id="KW-0130">Cell adhesion</keyword>
<evidence type="ECO:0000256" key="4">
    <source>
        <dbReference type="ARBA" id="ARBA00022723"/>
    </source>
</evidence>
<evidence type="ECO:0000256" key="14">
    <source>
        <dbReference type="SAM" id="SignalP"/>
    </source>
</evidence>
<evidence type="ECO:0000256" key="11">
    <source>
        <dbReference type="ARBA" id="ARBA00023180"/>
    </source>
</evidence>
<dbReference type="PRINTS" id="PR00205">
    <property type="entry name" value="CADHERIN"/>
</dbReference>
<keyword evidence="3 13" id="KW-0812">Transmembrane</keyword>
<dbReference type="Ensembl" id="ENSAOCT00000073636.1">
    <property type="protein sequence ID" value="ENSAOCP00000048539.1"/>
    <property type="gene ID" value="ENSAOCG00000006719.2"/>
</dbReference>
<feature type="domain" description="Cadherin" evidence="15">
    <location>
        <begin position="135"/>
        <end position="248"/>
    </location>
</feature>
<dbReference type="GO" id="GO:0016477">
    <property type="term" value="P:cell migration"/>
    <property type="evidence" value="ECO:0007669"/>
    <property type="project" value="TreeGrafter"/>
</dbReference>
<dbReference type="RefSeq" id="XP_035799272.1">
    <property type="nucleotide sequence ID" value="XM_035943379.2"/>
</dbReference>
<evidence type="ECO:0000256" key="8">
    <source>
        <dbReference type="ARBA" id="ARBA00022889"/>
    </source>
</evidence>
<evidence type="ECO:0000259" key="15">
    <source>
        <dbReference type="PROSITE" id="PS50268"/>
    </source>
</evidence>
<dbReference type="KEGG" id="aoce:111588724"/>
<dbReference type="GeneTree" id="ENSGT00940000155218"/>
<dbReference type="GO" id="GO:0007043">
    <property type="term" value="P:cell-cell junction assembly"/>
    <property type="evidence" value="ECO:0007669"/>
    <property type="project" value="TreeGrafter"/>
</dbReference>
<dbReference type="PROSITE" id="PS00232">
    <property type="entry name" value="CADHERIN_1"/>
    <property type="match status" value="2"/>
</dbReference>
<dbReference type="CDD" id="cd11304">
    <property type="entry name" value="Cadherin_repeat"/>
    <property type="match status" value="3"/>
</dbReference>
<keyword evidence="5 14" id="KW-0732">Signal</keyword>
<feature type="chain" id="PRO_5043445318" description="Cadherin domain-containing protein" evidence="14">
    <location>
        <begin position="22"/>
        <end position="945"/>
    </location>
</feature>
<dbReference type="GO" id="GO:0000902">
    <property type="term" value="P:cell morphogenesis"/>
    <property type="evidence" value="ECO:0007669"/>
    <property type="project" value="TreeGrafter"/>
</dbReference>
<evidence type="ECO:0000256" key="3">
    <source>
        <dbReference type="ARBA" id="ARBA00022692"/>
    </source>
</evidence>
<keyword evidence="6" id="KW-0677">Repeat</keyword>
<evidence type="ECO:0000256" key="1">
    <source>
        <dbReference type="ARBA" id="ARBA00004251"/>
    </source>
</evidence>
<dbReference type="GO" id="GO:0016339">
    <property type="term" value="P:calcium-dependent cell-cell adhesion via plasma membrane cell adhesion molecules"/>
    <property type="evidence" value="ECO:0007669"/>
    <property type="project" value="TreeGrafter"/>
</dbReference>
<organism evidence="16 17">
    <name type="scientific">Amphiprion ocellaris</name>
    <name type="common">Clown anemonefish</name>
    <dbReference type="NCBI Taxonomy" id="80972"/>
    <lineage>
        <taxon>Eukaryota</taxon>
        <taxon>Metazoa</taxon>
        <taxon>Chordata</taxon>
        <taxon>Craniata</taxon>
        <taxon>Vertebrata</taxon>
        <taxon>Euteleostomi</taxon>
        <taxon>Actinopterygii</taxon>
        <taxon>Neopterygii</taxon>
        <taxon>Teleostei</taxon>
        <taxon>Neoteleostei</taxon>
        <taxon>Acanthomorphata</taxon>
        <taxon>Ovalentaria</taxon>
        <taxon>Pomacentridae</taxon>
        <taxon>Amphiprion</taxon>
    </lineage>
</organism>
<dbReference type="PANTHER" id="PTHR24027">
    <property type="entry name" value="CADHERIN-23"/>
    <property type="match status" value="1"/>
</dbReference>
<accession>A0AAQ5Y6T1</accession>
<keyword evidence="17" id="KW-1185">Reference proteome</keyword>
<dbReference type="FunFam" id="2.60.40.60:FF:000158">
    <property type="entry name" value="Dachsous cadherin-related 1"/>
    <property type="match status" value="1"/>
</dbReference>
<evidence type="ECO:0000256" key="12">
    <source>
        <dbReference type="PROSITE-ProRule" id="PRU00043"/>
    </source>
</evidence>
<dbReference type="Pfam" id="PF00028">
    <property type="entry name" value="Cadherin"/>
    <property type="match status" value="3"/>
</dbReference>
<keyword evidence="9 13" id="KW-1133">Transmembrane helix</keyword>
<dbReference type="InterPro" id="IPR039808">
    <property type="entry name" value="Cadherin"/>
</dbReference>
<evidence type="ECO:0000256" key="13">
    <source>
        <dbReference type="SAM" id="Phobius"/>
    </source>
</evidence>
<feature type="domain" description="Cadherin" evidence="15">
    <location>
        <begin position="266"/>
        <end position="396"/>
    </location>
</feature>
<dbReference type="Proteomes" id="UP001501940">
    <property type="component" value="Chromosome 8"/>
</dbReference>
<evidence type="ECO:0000256" key="5">
    <source>
        <dbReference type="ARBA" id="ARBA00022729"/>
    </source>
</evidence>
<dbReference type="InterPro" id="IPR015919">
    <property type="entry name" value="Cadherin-like_sf"/>
</dbReference>
<comment type="subcellular location">
    <subcellularLocation>
        <location evidence="1">Cell membrane</location>
        <topology evidence="1">Single-pass type I membrane protein</topology>
    </subcellularLocation>
</comment>